<dbReference type="Proteomes" id="UP000595894">
    <property type="component" value="Chromosome"/>
</dbReference>
<dbReference type="SUPFAM" id="SSF50494">
    <property type="entry name" value="Trypsin-like serine proteases"/>
    <property type="match status" value="1"/>
</dbReference>
<accession>A0A974NV57</accession>
<dbReference type="EMBL" id="CP061035">
    <property type="protein sequence ID" value="QQV77318.1"/>
    <property type="molecule type" value="Genomic_DNA"/>
</dbReference>
<protein>
    <submittedName>
        <fullName evidence="1">Trypsin-like peptidase domain-containing protein</fullName>
    </submittedName>
</protein>
<evidence type="ECO:0000313" key="1">
    <source>
        <dbReference type="EMBL" id="QQV77318.1"/>
    </source>
</evidence>
<dbReference type="InterPro" id="IPR009003">
    <property type="entry name" value="Peptidase_S1_PA"/>
</dbReference>
<evidence type="ECO:0000313" key="2">
    <source>
        <dbReference type="Proteomes" id="UP000595894"/>
    </source>
</evidence>
<dbReference type="KEGG" id="sari:H5J25_00240"/>
<organism evidence="1 2">
    <name type="scientific">Sphingomonas aliaeris</name>
    <dbReference type="NCBI Taxonomy" id="2759526"/>
    <lineage>
        <taxon>Bacteria</taxon>
        <taxon>Pseudomonadati</taxon>
        <taxon>Pseudomonadota</taxon>
        <taxon>Alphaproteobacteria</taxon>
        <taxon>Sphingomonadales</taxon>
        <taxon>Sphingomonadaceae</taxon>
        <taxon>Sphingomonas</taxon>
    </lineage>
</organism>
<reference evidence="2" key="1">
    <citation type="submission" date="2020-09" db="EMBL/GenBank/DDBJ databases">
        <title>Sphingomonas sp., a new species isolated from pork steak.</title>
        <authorList>
            <person name="Heidler von Heilborn D."/>
        </authorList>
    </citation>
    <scope>NUCLEOTIDE SEQUENCE [LARGE SCALE GENOMIC DNA]</scope>
</reference>
<gene>
    <name evidence="1" type="ORF">H5J25_00240</name>
</gene>
<dbReference type="AlphaFoldDB" id="A0A974NV57"/>
<name>A0A974NV57_9SPHN</name>
<dbReference type="RefSeq" id="WP_202093710.1">
    <property type="nucleotide sequence ID" value="NZ_CP061035.1"/>
</dbReference>
<proteinExistence type="predicted"/>
<keyword evidence="2" id="KW-1185">Reference proteome</keyword>
<sequence>MTEEDRHIMLAVERFAATVTVPILFETGPELVDQIGTGTLFDLDGRLLLVTARHLFDDHKPEDLVIPSSNTTQLYGIGPYELYRADTAAIDIAIVELKHPPAIARARASWSVLPSDHVATASPTGHFVMAGYPSVKSKRVGGLLGSTLLSLHTNRLDAVPPQVDRPVHPDLDLFFHYETSGETIDGVTRDVPTLPGCSGAAIWEYREPDGMRFWTAAQCLTLVGVQSTYRPSAGYFRAKSWSYVRSMLVRLTPEIGGSDAADS</sequence>
<dbReference type="Pfam" id="PF13365">
    <property type="entry name" value="Trypsin_2"/>
    <property type="match status" value="1"/>
</dbReference>